<evidence type="ECO:0000313" key="2">
    <source>
        <dbReference type="Proteomes" id="UP000604046"/>
    </source>
</evidence>
<comment type="caution">
    <text evidence="1">The sequence shown here is derived from an EMBL/GenBank/DDBJ whole genome shotgun (WGS) entry which is preliminary data.</text>
</comment>
<protein>
    <submittedName>
        <fullName evidence="1">Uncharacterized protein</fullName>
    </submittedName>
</protein>
<reference evidence="1" key="1">
    <citation type="submission" date="2021-02" db="EMBL/GenBank/DDBJ databases">
        <authorList>
            <person name="Dougan E. K."/>
            <person name="Rhodes N."/>
            <person name="Thang M."/>
            <person name="Chan C."/>
        </authorList>
    </citation>
    <scope>NUCLEOTIDE SEQUENCE</scope>
</reference>
<keyword evidence="2" id="KW-1185">Reference proteome</keyword>
<evidence type="ECO:0000313" key="1">
    <source>
        <dbReference type="EMBL" id="CAE7280915.1"/>
    </source>
</evidence>
<proteinExistence type="predicted"/>
<organism evidence="1 2">
    <name type="scientific">Symbiodinium natans</name>
    <dbReference type="NCBI Taxonomy" id="878477"/>
    <lineage>
        <taxon>Eukaryota</taxon>
        <taxon>Sar</taxon>
        <taxon>Alveolata</taxon>
        <taxon>Dinophyceae</taxon>
        <taxon>Suessiales</taxon>
        <taxon>Symbiodiniaceae</taxon>
        <taxon>Symbiodinium</taxon>
    </lineage>
</organism>
<name>A0A812NCA6_9DINO</name>
<sequence length="260" mass="30432">MVKVTIGKAEDPWCEIDLTEEDVEDWRKGVDITEEKLKEVIQLPPITLDNCHEREDGDLQWDEITFEEEVNGKYWHAVIMALHRIREDFVKKQRKMKHLDWYMTMKKTSDKRNAKYYDAWSFTEPQNIYIYIYIYIFISDAHAFRTAAVGKKSRSLVACGGLSLVPTMRREEQEPARTFIVVTLSQQHLLSKGKHVSSCFVTLYSILGSRAEGNFSLPRVSHRFAQIRADSRTFLTFWLLWFDSFITIAATTSSRRVIFS</sequence>
<gene>
    <name evidence="1" type="ORF">SNAT2548_LOCUS14893</name>
</gene>
<dbReference type="Proteomes" id="UP000604046">
    <property type="component" value="Unassembled WGS sequence"/>
</dbReference>
<dbReference type="AlphaFoldDB" id="A0A812NCA6"/>
<dbReference type="EMBL" id="CAJNDS010001802">
    <property type="protein sequence ID" value="CAE7280915.1"/>
    <property type="molecule type" value="Genomic_DNA"/>
</dbReference>
<accession>A0A812NCA6</accession>